<name>A0AAP0CDQ5_9ASTR</name>
<keyword evidence="4" id="KW-1133">Transmembrane helix</keyword>
<dbReference type="GO" id="GO:0005768">
    <property type="term" value="C:endosome"/>
    <property type="evidence" value="ECO:0007669"/>
    <property type="project" value="TreeGrafter"/>
</dbReference>
<comment type="caution">
    <text evidence="7">The sequence shown here is derived from an EMBL/GenBank/DDBJ whole genome shotgun (WGS) entry which is preliminary data.</text>
</comment>
<keyword evidence="4" id="KW-0472">Membrane</keyword>
<proteinExistence type="predicted"/>
<keyword evidence="4" id="KW-0812">Transmembrane</keyword>
<dbReference type="GO" id="GO:0009705">
    <property type="term" value="C:plant-type vacuole membrane"/>
    <property type="evidence" value="ECO:0007669"/>
    <property type="project" value="TreeGrafter"/>
</dbReference>
<reference evidence="7 8" key="1">
    <citation type="submission" date="2024-04" db="EMBL/GenBank/DDBJ databases">
        <title>The reference genome of an endangered Asteraceae, Deinandra increscens subsp. villosa, native to the Central Coast of California.</title>
        <authorList>
            <person name="Guilliams M."/>
            <person name="Hasenstab-Lehman K."/>
            <person name="Meyer R."/>
            <person name="Mcevoy S."/>
        </authorList>
    </citation>
    <scope>NUCLEOTIDE SEQUENCE [LARGE SCALE GENOMIC DNA]</scope>
    <source>
        <tissue evidence="7">Leaf</tissue>
    </source>
</reference>
<evidence type="ECO:0000313" key="7">
    <source>
        <dbReference type="EMBL" id="KAK9054934.1"/>
    </source>
</evidence>
<dbReference type="PANTHER" id="PTHR46858:SF5">
    <property type="entry name" value="E3 UBIQUITIN-PROTEIN LIGASE APD1-RELATED"/>
    <property type="match status" value="1"/>
</dbReference>
<dbReference type="AlphaFoldDB" id="A0AAP0CDQ5"/>
<dbReference type="Proteomes" id="UP001408789">
    <property type="component" value="Unassembled WGS sequence"/>
</dbReference>
<dbReference type="GO" id="GO:0016567">
    <property type="term" value="P:protein ubiquitination"/>
    <property type="evidence" value="ECO:0007669"/>
    <property type="project" value="TreeGrafter"/>
</dbReference>
<dbReference type="PANTHER" id="PTHR46858">
    <property type="entry name" value="OS05G0521000 PROTEIN"/>
    <property type="match status" value="1"/>
</dbReference>
<feature type="domain" description="E3 ubiquitin-protein ligase APD1-4 N-terminal" evidence="5">
    <location>
        <begin position="145"/>
        <end position="198"/>
    </location>
</feature>
<evidence type="ECO:0000256" key="3">
    <source>
        <dbReference type="ARBA" id="ARBA00022833"/>
    </source>
</evidence>
<evidence type="ECO:0000256" key="2">
    <source>
        <dbReference type="ARBA" id="ARBA00022771"/>
    </source>
</evidence>
<dbReference type="GO" id="GO:0008270">
    <property type="term" value="F:zinc ion binding"/>
    <property type="evidence" value="ECO:0007669"/>
    <property type="project" value="UniProtKB-KW"/>
</dbReference>
<feature type="transmembrane region" description="Helical" evidence="4">
    <location>
        <begin position="325"/>
        <end position="346"/>
    </location>
</feature>
<keyword evidence="1" id="KW-0479">Metal-binding</keyword>
<feature type="domain" description="E3 ubiquitin-protein ligase APD1-4 middle" evidence="6">
    <location>
        <begin position="236"/>
        <end position="339"/>
    </location>
</feature>
<dbReference type="InterPro" id="IPR032010">
    <property type="entry name" value="APD1-4_M"/>
</dbReference>
<keyword evidence="2" id="KW-0863">Zinc-finger</keyword>
<evidence type="ECO:0000256" key="4">
    <source>
        <dbReference type="SAM" id="Phobius"/>
    </source>
</evidence>
<organism evidence="7 8">
    <name type="scientific">Deinandra increscens subsp. villosa</name>
    <dbReference type="NCBI Taxonomy" id="3103831"/>
    <lineage>
        <taxon>Eukaryota</taxon>
        <taxon>Viridiplantae</taxon>
        <taxon>Streptophyta</taxon>
        <taxon>Embryophyta</taxon>
        <taxon>Tracheophyta</taxon>
        <taxon>Spermatophyta</taxon>
        <taxon>Magnoliopsida</taxon>
        <taxon>eudicotyledons</taxon>
        <taxon>Gunneridae</taxon>
        <taxon>Pentapetalae</taxon>
        <taxon>asterids</taxon>
        <taxon>campanulids</taxon>
        <taxon>Asterales</taxon>
        <taxon>Asteraceae</taxon>
        <taxon>Asteroideae</taxon>
        <taxon>Heliantheae alliance</taxon>
        <taxon>Madieae</taxon>
        <taxon>Madiinae</taxon>
        <taxon>Deinandra</taxon>
    </lineage>
</organism>
<evidence type="ECO:0000256" key="1">
    <source>
        <dbReference type="ARBA" id="ARBA00022723"/>
    </source>
</evidence>
<sequence>MEVITNQTPLLLGSLDADVIDDYFRAVDDGEDQLITAGEEQTVNLVHSRRNPNRLTGEKTNLCIAYVATLWSIDRLEQPFHVAYLYYLTFYAYVMTFTTVCLTVAFGFYPNGIIEIGMGSSLLLQPNRFFVKTVTVEQPSRNNVGPILYGFNNQPPLDDISSWSEHWVYFLNEGSQINISYSAQSSRLLLTISRGSDGYGHDFGNGYCYASGRCLYDESDPSTIFSWNIIQGDGLIQQNILVSGNYYITVENLNLEVEEVELNISGKALIYDTDNAFYMCMLARGRCVFHVFPLEVSHLVLTTPALNQETSSGEWRVQLMYGPRWITLFGGIVVINGMMFIGIQLLKSYGFI</sequence>
<keyword evidence="8" id="KW-1185">Reference proteome</keyword>
<evidence type="ECO:0000313" key="8">
    <source>
        <dbReference type="Proteomes" id="UP001408789"/>
    </source>
</evidence>
<gene>
    <name evidence="7" type="ORF">SSX86_026013</name>
</gene>
<feature type="transmembrane region" description="Helical" evidence="4">
    <location>
        <begin position="84"/>
        <end position="109"/>
    </location>
</feature>
<dbReference type="Pfam" id="PF16041">
    <property type="entry name" value="APD1-4_M"/>
    <property type="match status" value="1"/>
</dbReference>
<accession>A0AAP0CDQ5</accession>
<protein>
    <submittedName>
        <fullName evidence="7">Uncharacterized protein</fullName>
    </submittedName>
</protein>
<dbReference type="InterPro" id="IPR032008">
    <property type="entry name" value="APD1-4_N"/>
</dbReference>
<evidence type="ECO:0000259" key="6">
    <source>
        <dbReference type="Pfam" id="PF16041"/>
    </source>
</evidence>
<dbReference type="Pfam" id="PF16040">
    <property type="entry name" value="APD1-4_N"/>
    <property type="match status" value="1"/>
</dbReference>
<keyword evidence="3" id="KW-0862">Zinc</keyword>
<dbReference type="GO" id="GO:0061630">
    <property type="term" value="F:ubiquitin protein ligase activity"/>
    <property type="evidence" value="ECO:0007669"/>
    <property type="project" value="TreeGrafter"/>
</dbReference>
<dbReference type="EMBL" id="JBCNJP010000025">
    <property type="protein sequence ID" value="KAK9054934.1"/>
    <property type="molecule type" value="Genomic_DNA"/>
</dbReference>
<evidence type="ECO:0000259" key="5">
    <source>
        <dbReference type="Pfam" id="PF16040"/>
    </source>
</evidence>